<dbReference type="NCBIfam" id="NF041328">
    <property type="entry name" value="C_rich_MXAN6577"/>
    <property type="match status" value="1"/>
</dbReference>
<gene>
    <name evidence="3" type="ORF">SAMN02745121_04990</name>
</gene>
<dbReference type="PANTHER" id="PTHR33227">
    <property type="entry name" value="STIGMA-SPECIFIC STIG1-LIKE PROTEIN 3"/>
    <property type="match status" value="1"/>
</dbReference>
<feature type="region of interest" description="Disordered" evidence="2">
    <location>
        <begin position="55"/>
        <end position="82"/>
    </location>
</feature>
<organism evidence="3 4">
    <name type="scientific">Nannocystis exedens</name>
    <dbReference type="NCBI Taxonomy" id="54"/>
    <lineage>
        <taxon>Bacteria</taxon>
        <taxon>Pseudomonadati</taxon>
        <taxon>Myxococcota</taxon>
        <taxon>Polyangia</taxon>
        <taxon>Nannocystales</taxon>
        <taxon>Nannocystaceae</taxon>
        <taxon>Nannocystis</taxon>
    </lineage>
</organism>
<dbReference type="Gene3D" id="3.40.50.1110">
    <property type="entry name" value="SGNH hydrolase"/>
    <property type="match status" value="1"/>
</dbReference>
<dbReference type="Pfam" id="PF04885">
    <property type="entry name" value="Stig1"/>
    <property type="match status" value="1"/>
</dbReference>
<protein>
    <submittedName>
        <fullName evidence="3">Stigma-specific protein, Stig1</fullName>
    </submittedName>
</protein>
<evidence type="ECO:0000313" key="4">
    <source>
        <dbReference type="Proteomes" id="UP000199400"/>
    </source>
</evidence>
<dbReference type="Proteomes" id="UP000199400">
    <property type="component" value="Unassembled WGS sequence"/>
</dbReference>
<accession>A0A1I2CA04</accession>
<dbReference type="STRING" id="54.SAMN02745121_04990"/>
<dbReference type="EMBL" id="FOMX01000017">
    <property type="protein sequence ID" value="SFE65048.1"/>
    <property type="molecule type" value="Genomic_DNA"/>
</dbReference>
<keyword evidence="4" id="KW-1185">Reference proteome</keyword>
<feature type="region of interest" description="Disordered" evidence="2">
    <location>
        <begin position="1"/>
        <end position="24"/>
    </location>
</feature>
<dbReference type="SUPFAM" id="SSF52266">
    <property type="entry name" value="SGNH hydrolase"/>
    <property type="match status" value="1"/>
</dbReference>
<dbReference type="AlphaFoldDB" id="A0A1I2CA04"/>
<dbReference type="InterPro" id="IPR036514">
    <property type="entry name" value="SGNH_hydro_sf"/>
</dbReference>
<evidence type="ECO:0000256" key="2">
    <source>
        <dbReference type="SAM" id="MobiDB-lite"/>
    </source>
</evidence>
<dbReference type="PANTHER" id="PTHR33227:SF48">
    <property type="entry name" value="STIGMA-SPECIFIC STIG1-LIKE PROTEIN 4"/>
    <property type="match status" value="1"/>
</dbReference>
<sequence length="592" mass="60105">MTCPSRHSPERGRASARSACTGGATDRSWAVPARARPLLLLALLGACPSAAGTATEDGAGSTGSATAGATGEPTATASTDDPTAAGGCPAPLAVCGDVCVDLAHDPAHCGGCDRPCDRGLACLEGQCSVACGPGSVACDGACVDLDVDPAHCGECGRACEPGVACVAGACAPACAPARTLCGEQCVDVGNDEAHCGGCDVPCPSGQPCVYGECVGVGLHHLLISGQSLSTGSGSVVVSTEQPFTNVSFNTGVRAGGVDLTGFIPLVETWNGGEGETIASGAANLVSELEQARGSAHKILASAHGVGGQPYGALKKGTAPYANGLAQVTAGAALAAMSGEAYAVRAVAIIHGESDHLGGNLAYADDLLAWQSDYEADVQAITGQPYPVPLFLCQMSSWTMYGSSVSRIPGEQLAAARARPDRIFVVGPKYMLPYVDGVHLTGEGSRWLGEYYAKVYRAVLIDGLPWRPLAPRAITRAGDLVTLEFDVPAPPLVLDETLVTNPGNYGFEFTDSSGAPPAITAVALTGPTTVQLTLAAEPVGGNQRVRYAATGTPGVWAGPTTGARGNLRDSDATVSRHGYSLHNWAVHFDEPVH</sequence>
<proteinExistence type="predicted"/>
<dbReference type="InterPro" id="IPR006969">
    <property type="entry name" value="Stig-like"/>
</dbReference>
<keyword evidence="1" id="KW-0732">Signal</keyword>
<evidence type="ECO:0000256" key="1">
    <source>
        <dbReference type="ARBA" id="ARBA00022729"/>
    </source>
</evidence>
<reference evidence="4" key="1">
    <citation type="submission" date="2016-10" db="EMBL/GenBank/DDBJ databases">
        <authorList>
            <person name="Varghese N."/>
            <person name="Submissions S."/>
        </authorList>
    </citation>
    <scope>NUCLEOTIDE SEQUENCE [LARGE SCALE GENOMIC DNA]</scope>
    <source>
        <strain evidence="4">ATCC 25963</strain>
    </source>
</reference>
<evidence type="ECO:0000313" key="3">
    <source>
        <dbReference type="EMBL" id="SFE65048.1"/>
    </source>
</evidence>
<dbReference type="GO" id="GO:0016788">
    <property type="term" value="F:hydrolase activity, acting on ester bonds"/>
    <property type="evidence" value="ECO:0007669"/>
    <property type="project" value="UniProtKB-ARBA"/>
</dbReference>
<name>A0A1I2CA04_9BACT</name>